<evidence type="ECO:0000259" key="5">
    <source>
        <dbReference type="PROSITE" id="PS50966"/>
    </source>
</evidence>
<dbReference type="GO" id="GO:0008270">
    <property type="term" value="F:zinc ion binding"/>
    <property type="evidence" value="ECO:0007669"/>
    <property type="project" value="UniProtKB-KW"/>
</dbReference>
<keyword evidence="6" id="KW-1185">Reference proteome</keyword>
<dbReference type="InterPro" id="IPR007527">
    <property type="entry name" value="Znf_SWIM"/>
</dbReference>
<dbReference type="PANTHER" id="PTHR31973">
    <property type="entry name" value="POLYPROTEIN, PUTATIVE-RELATED"/>
    <property type="match status" value="1"/>
</dbReference>
<keyword evidence="3" id="KW-0862">Zinc</keyword>
<dbReference type="InterPro" id="IPR006564">
    <property type="entry name" value="Znf_PMZ"/>
</dbReference>
<dbReference type="AlphaFoldDB" id="A0A6P6U1I8"/>
<feature type="domain" description="SWIM-type" evidence="5">
    <location>
        <begin position="400"/>
        <end position="432"/>
    </location>
</feature>
<dbReference type="PROSITE" id="PS50966">
    <property type="entry name" value="ZF_SWIM"/>
    <property type="match status" value="1"/>
</dbReference>
<dbReference type="PANTHER" id="PTHR31973:SF195">
    <property type="entry name" value="MUDR FAMILY TRANSPOSASE"/>
    <property type="match status" value="1"/>
</dbReference>
<evidence type="ECO:0000256" key="4">
    <source>
        <dbReference type="PROSITE-ProRule" id="PRU00325"/>
    </source>
</evidence>
<dbReference type="InterPro" id="IPR018289">
    <property type="entry name" value="MULE_transposase_dom"/>
</dbReference>
<dbReference type="Proteomes" id="UP001652660">
    <property type="component" value="Chromosome 8c"/>
</dbReference>
<evidence type="ECO:0000256" key="3">
    <source>
        <dbReference type="ARBA" id="ARBA00022833"/>
    </source>
</evidence>
<name>A0A6P6U1I8_COFAR</name>
<keyword evidence="1" id="KW-0479">Metal-binding</keyword>
<dbReference type="RefSeq" id="XP_027083942.2">
    <property type="nucleotide sequence ID" value="XM_027228141.2"/>
</dbReference>
<organism evidence="6 7">
    <name type="scientific">Coffea arabica</name>
    <name type="common">Arabian coffee</name>
    <dbReference type="NCBI Taxonomy" id="13443"/>
    <lineage>
        <taxon>Eukaryota</taxon>
        <taxon>Viridiplantae</taxon>
        <taxon>Streptophyta</taxon>
        <taxon>Embryophyta</taxon>
        <taxon>Tracheophyta</taxon>
        <taxon>Spermatophyta</taxon>
        <taxon>Magnoliopsida</taxon>
        <taxon>eudicotyledons</taxon>
        <taxon>Gunneridae</taxon>
        <taxon>Pentapetalae</taxon>
        <taxon>asterids</taxon>
        <taxon>lamiids</taxon>
        <taxon>Gentianales</taxon>
        <taxon>Rubiaceae</taxon>
        <taxon>Ixoroideae</taxon>
        <taxon>Gardenieae complex</taxon>
        <taxon>Bertiereae - Coffeeae clade</taxon>
        <taxon>Coffeeae</taxon>
        <taxon>Coffea</taxon>
    </lineage>
</organism>
<dbReference type="SMART" id="SM00575">
    <property type="entry name" value="ZnF_PMZ"/>
    <property type="match status" value="1"/>
</dbReference>
<evidence type="ECO:0000256" key="1">
    <source>
        <dbReference type="ARBA" id="ARBA00022723"/>
    </source>
</evidence>
<protein>
    <recommendedName>
        <fullName evidence="5">SWIM-type domain-containing protein</fullName>
    </recommendedName>
</protein>
<sequence>MWMIVTLADAHTCIRVCFNNDHRGLSSDIIAEHIIPHIMNGPVYKIKEIQASVKQEFHCDVSYKKAWYARRRAIDILYGDWPTSISQLPTYIQELQRSNPGTVVVWDHHPSSTPSNIIFDYIFWAFAPAIQGFRHLKPVICVDGTFLKGPYRGKLLVAVGFDANGSLFPLAYALVDEENNRSWHWFMRLLRIHVCGDMQNICIISDRHHGIINAMRTLEEWQEPLGVHRFCSIHIRSNFIQKFKNERLKNLMYGAGVANQTRKYENFMNVIFSLNTEAYAWLTGGSVRPEQWALCKDGGYRWGHISTNMVECFNNLLRDARLLPITALIRFTFNQTVDLFVKNHKVAWDEVYRLPKKSWDKYVKNEQKRRAHAVQVFDHRMGIYCITTAYRQSHQGGNAQTVDIENRTCTCGKWREFRFPCSHAIAACFRCGISPLTLVAHEHTFSSYQATFTGNFEPLRDPKYWPVAELQLNIIGGRLKQKMPGPLRNSRIRNQMDRRCPDVPRRCSNCL</sequence>
<reference evidence="7" key="2">
    <citation type="submission" date="2025-08" db="UniProtKB">
        <authorList>
            <consortium name="RefSeq"/>
        </authorList>
    </citation>
    <scope>IDENTIFICATION</scope>
    <source>
        <tissue evidence="7">Leaves</tissue>
    </source>
</reference>
<evidence type="ECO:0000256" key="2">
    <source>
        <dbReference type="ARBA" id="ARBA00022771"/>
    </source>
</evidence>
<dbReference type="Pfam" id="PF04434">
    <property type="entry name" value="SWIM"/>
    <property type="match status" value="1"/>
</dbReference>
<gene>
    <name evidence="7" type="primary">LOC113706268</name>
</gene>
<dbReference type="Pfam" id="PF10551">
    <property type="entry name" value="MULE"/>
    <property type="match status" value="1"/>
</dbReference>
<accession>A0A6P6U1I8</accession>
<dbReference type="GeneID" id="113706268"/>
<evidence type="ECO:0000313" key="6">
    <source>
        <dbReference type="Proteomes" id="UP001652660"/>
    </source>
</evidence>
<keyword evidence="2 4" id="KW-0863">Zinc-finger</keyword>
<evidence type="ECO:0000313" key="7">
    <source>
        <dbReference type="RefSeq" id="XP_027083942.2"/>
    </source>
</evidence>
<reference evidence="6" key="1">
    <citation type="journal article" date="2025" name="Foods">
        <title>Unveiling the Microbial Signatures of Arabica Coffee Cherries: Insights into Ripeness Specific Diversity, Functional Traits, and Implications for Quality and Safety.</title>
        <authorList>
            <consortium name="RefSeq"/>
            <person name="Tenea G.N."/>
            <person name="Cifuentes V."/>
            <person name="Reyes P."/>
            <person name="Cevallos-Vallejos M."/>
        </authorList>
    </citation>
    <scope>NUCLEOTIDE SEQUENCE [LARGE SCALE GENOMIC DNA]</scope>
</reference>
<dbReference type="OrthoDB" id="1747431at2759"/>
<proteinExistence type="predicted"/>